<dbReference type="Gene3D" id="6.10.340.10">
    <property type="match status" value="1"/>
</dbReference>
<feature type="transmembrane region" description="Helical" evidence="7">
    <location>
        <begin position="12"/>
        <end position="33"/>
    </location>
</feature>
<dbReference type="InterPro" id="IPR011006">
    <property type="entry name" value="CheY-like_superfamily"/>
</dbReference>
<dbReference type="Pfam" id="PF00072">
    <property type="entry name" value="Response_reg"/>
    <property type="match status" value="1"/>
</dbReference>
<keyword evidence="7" id="KW-1133">Transmembrane helix</keyword>
<comment type="caution">
    <text evidence="10">The sequence shown here is derived from an EMBL/GenBank/DDBJ whole genome shotgun (WGS) entry which is preliminary data.</text>
</comment>
<dbReference type="SMART" id="SM00387">
    <property type="entry name" value="HATPase_c"/>
    <property type="match status" value="1"/>
</dbReference>
<feature type="coiled-coil region" evidence="6">
    <location>
        <begin position="265"/>
        <end position="309"/>
    </location>
</feature>
<dbReference type="InterPro" id="IPR036890">
    <property type="entry name" value="HATPase_C_sf"/>
</dbReference>
<evidence type="ECO:0000256" key="3">
    <source>
        <dbReference type="ARBA" id="ARBA00022553"/>
    </source>
</evidence>
<evidence type="ECO:0000313" key="10">
    <source>
        <dbReference type="EMBL" id="NMQ21153.1"/>
    </source>
</evidence>
<dbReference type="PANTHER" id="PTHR45339">
    <property type="entry name" value="HYBRID SIGNAL TRANSDUCTION HISTIDINE KINASE J"/>
    <property type="match status" value="1"/>
</dbReference>
<dbReference type="SUPFAM" id="SSF47384">
    <property type="entry name" value="Homodimeric domain of signal transducing histidine kinase"/>
    <property type="match status" value="1"/>
</dbReference>
<dbReference type="CDD" id="cd17546">
    <property type="entry name" value="REC_hyHK_CKI1_RcsC-like"/>
    <property type="match status" value="1"/>
</dbReference>
<dbReference type="InterPro" id="IPR001789">
    <property type="entry name" value="Sig_transdc_resp-reg_receiver"/>
</dbReference>
<evidence type="ECO:0000256" key="4">
    <source>
        <dbReference type="ARBA" id="ARBA00023012"/>
    </source>
</evidence>
<keyword evidence="11" id="KW-1185">Reference proteome</keyword>
<organism evidence="10 11">
    <name type="scientific">Candidatus Competibacter phosphatis</name>
    <dbReference type="NCBI Taxonomy" id="221280"/>
    <lineage>
        <taxon>Bacteria</taxon>
        <taxon>Pseudomonadati</taxon>
        <taxon>Pseudomonadota</taxon>
        <taxon>Gammaproteobacteria</taxon>
        <taxon>Candidatus Competibacteraceae</taxon>
        <taxon>Candidatus Competibacter</taxon>
    </lineage>
</organism>
<gene>
    <name evidence="10" type="ORF">E4P82_19300</name>
</gene>
<dbReference type="PRINTS" id="PR00344">
    <property type="entry name" value="BCTRLSENSOR"/>
</dbReference>
<dbReference type="Gene3D" id="3.40.50.2300">
    <property type="match status" value="1"/>
</dbReference>
<evidence type="ECO:0000256" key="6">
    <source>
        <dbReference type="SAM" id="Coils"/>
    </source>
</evidence>
<dbReference type="InterPro" id="IPR003661">
    <property type="entry name" value="HisK_dim/P_dom"/>
</dbReference>
<proteinExistence type="predicted"/>
<dbReference type="InterPro" id="IPR004358">
    <property type="entry name" value="Sig_transdc_His_kin-like_C"/>
</dbReference>
<dbReference type="PROSITE" id="PS50109">
    <property type="entry name" value="HIS_KIN"/>
    <property type="match status" value="1"/>
</dbReference>
<dbReference type="Gene3D" id="3.30.565.10">
    <property type="entry name" value="Histidine kinase-like ATPase, C-terminal domain"/>
    <property type="match status" value="1"/>
</dbReference>
<reference evidence="10 11" key="1">
    <citation type="submission" date="2019-03" db="EMBL/GenBank/DDBJ databases">
        <title>Metabolic reconstructions from genomes of highly enriched 'Candidatus Accumulibacter' and 'Candidatus Competibacter' bioreactor populations.</title>
        <authorList>
            <person name="Annavajhala M.K."/>
            <person name="Welles L."/>
            <person name="Abbas B."/>
            <person name="Sorokin D."/>
            <person name="Park H."/>
            <person name="Van Loosdrecht M."/>
            <person name="Chandran K."/>
        </authorList>
    </citation>
    <scope>NUCLEOTIDE SEQUENCE [LARGE SCALE GENOMIC DNA]</scope>
    <source>
        <strain evidence="10 11">SBR_G</strain>
    </source>
</reference>
<evidence type="ECO:0000256" key="5">
    <source>
        <dbReference type="PROSITE-ProRule" id="PRU00169"/>
    </source>
</evidence>
<dbReference type="SUPFAM" id="SSF55874">
    <property type="entry name" value="ATPase domain of HSP90 chaperone/DNA topoisomerase II/histidine kinase"/>
    <property type="match status" value="1"/>
</dbReference>
<evidence type="ECO:0000256" key="7">
    <source>
        <dbReference type="SAM" id="Phobius"/>
    </source>
</evidence>
<feature type="domain" description="Response regulatory" evidence="9">
    <location>
        <begin position="580"/>
        <end position="698"/>
    </location>
</feature>
<accession>A0ABX1TSU7</accession>
<dbReference type="InterPro" id="IPR036097">
    <property type="entry name" value="HisK_dim/P_sf"/>
</dbReference>
<dbReference type="SUPFAM" id="SSF52172">
    <property type="entry name" value="CheY-like"/>
    <property type="match status" value="1"/>
</dbReference>
<feature type="modified residue" description="4-aspartylphosphate" evidence="5">
    <location>
        <position position="629"/>
    </location>
</feature>
<evidence type="ECO:0000313" key="11">
    <source>
        <dbReference type="Proteomes" id="UP000760480"/>
    </source>
</evidence>
<evidence type="ECO:0000256" key="2">
    <source>
        <dbReference type="ARBA" id="ARBA00012438"/>
    </source>
</evidence>
<sequence>MNDSRSSLTLRQLLGGLYLIGMISLTASVIAFLQQRLTDYFHQALVENGRTIAQRLAEDGRLSIIQGTSEPIRPRLETVMNYPNVTGIVLATAQGKILLALGPQATPPHSVSATDPSTGPTHKVEDTDALTIIAPVFDQGTPSGIDPFSGPLGAEAPVASPQSPNILGFASLTLSKTQLQHDIRALQDQIAVVMGVGISIFTIGTLLLLRQITNPIQQLARTMCDPETVQHFRQVEVRGVHEARSIATAFNALIARVAAMHHALLAHQADLAQRVEEAVREMKAQNAKLAQAREQAEAASRVKSEFMANMSHEIRTPLHGFMGFIDLLTKTRLDHTQQGYLHLLKHSASSLLVVINGILDFSKLEAGKMPLRIRPFQLEEMIKTTVRLFDPNASAKGLILEIEIDPDLPETVSGDRQRLAQVVHNLVDNAIKFTERGRVRVRVGGCFQHDGAFLCHLIVQDTGIGIPRAHQCSIFAAFNQVDASTTRQQGGTGLGLAICKQLLDLMRGRIEVSSQGGAGSEFRVEVPLSIIEAMESTDESPSEPAAFEDHFEYVPPPLSLPTELFDSISHSATLRSEPPRLLVVDDNLTNRTFAKVTFSRLGVEVVMAENGLDALEACRRQRFDMILMDIRMPGLDGLETTRRIRRERANPNCRVPIIGLTADLLNVDRQSWKEAGMNDCLFKPLSEDRLSQTFAAWGIDQRSTALPMPNFRRMTP</sequence>
<dbReference type="CDD" id="cd00082">
    <property type="entry name" value="HisKA"/>
    <property type="match status" value="1"/>
</dbReference>
<evidence type="ECO:0000256" key="1">
    <source>
        <dbReference type="ARBA" id="ARBA00000085"/>
    </source>
</evidence>
<name>A0ABX1TSU7_9GAMM</name>
<dbReference type="CDD" id="cd16922">
    <property type="entry name" value="HATPase_EvgS-ArcB-TorS-like"/>
    <property type="match status" value="1"/>
</dbReference>
<evidence type="ECO:0000259" key="8">
    <source>
        <dbReference type="PROSITE" id="PS50109"/>
    </source>
</evidence>
<dbReference type="InterPro" id="IPR005467">
    <property type="entry name" value="His_kinase_dom"/>
</dbReference>
<keyword evidence="6" id="KW-0175">Coiled coil</keyword>
<keyword evidence="7" id="KW-0812">Transmembrane</keyword>
<dbReference type="EMBL" id="SPMZ01000077">
    <property type="protein sequence ID" value="NMQ21153.1"/>
    <property type="molecule type" value="Genomic_DNA"/>
</dbReference>
<feature type="transmembrane region" description="Helical" evidence="7">
    <location>
        <begin position="190"/>
        <end position="209"/>
    </location>
</feature>
<dbReference type="Pfam" id="PF02518">
    <property type="entry name" value="HATPase_c"/>
    <property type="match status" value="1"/>
</dbReference>
<feature type="domain" description="Histidine kinase" evidence="8">
    <location>
        <begin position="309"/>
        <end position="530"/>
    </location>
</feature>
<keyword evidence="4" id="KW-0902">Two-component regulatory system</keyword>
<protein>
    <recommendedName>
        <fullName evidence="2">histidine kinase</fullName>
        <ecNumber evidence="2">2.7.13.3</ecNumber>
    </recommendedName>
</protein>
<evidence type="ECO:0000259" key="9">
    <source>
        <dbReference type="PROSITE" id="PS50110"/>
    </source>
</evidence>
<dbReference type="PROSITE" id="PS50110">
    <property type="entry name" value="RESPONSE_REGULATORY"/>
    <property type="match status" value="1"/>
</dbReference>
<dbReference type="RefSeq" id="WP_169250421.1">
    <property type="nucleotide sequence ID" value="NZ_SPMZ01000077.1"/>
</dbReference>
<dbReference type="Pfam" id="PF00512">
    <property type="entry name" value="HisKA"/>
    <property type="match status" value="1"/>
</dbReference>
<dbReference type="SMART" id="SM00448">
    <property type="entry name" value="REC"/>
    <property type="match status" value="1"/>
</dbReference>
<dbReference type="EC" id="2.7.13.3" evidence="2"/>
<comment type="catalytic activity">
    <reaction evidence="1">
        <text>ATP + protein L-histidine = ADP + protein N-phospho-L-histidine.</text>
        <dbReference type="EC" id="2.7.13.3"/>
    </reaction>
</comment>
<keyword evidence="7" id="KW-0472">Membrane</keyword>
<dbReference type="Proteomes" id="UP000760480">
    <property type="component" value="Unassembled WGS sequence"/>
</dbReference>
<dbReference type="PANTHER" id="PTHR45339:SF1">
    <property type="entry name" value="HYBRID SIGNAL TRANSDUCTION HISTIDINE KINASE J"/>
    <property type="match status" value="1"/>
</dbReference>
<dbReference type="InterPro" id="IPR003594">
    <property type="entry name" value="HATPase_dom"/>
</dbReference>
<keyword evidence="3 5" id="KW-0597">Phosphoprotein</keyword>
<dbReference type="Gene3D" id="1.10.287.130">
    <property type="match status" value="1"/>
</dbReference>
<dbReference type="SMART" id="SM00388">
    <property type="entry name" value="HisKA"/>
    <property type="match status" value="1"/>
</dbReference>